<keyword evidence="5" id="KW-0547">Nucleotide-binding</keyword>
<dbReference type="PANTHER" id="PTHR43047:SF72">
    <property type="entry name" value="OSMOSENSING HISTIDINE PROTEIN KINASE SLN1"/>
    <property type="match status" value="1"/>
</dbReference>
<dbReference type="InterPro" id="IPR035965">
    <property type="entry name" value="PAS-like_dom_sf"/>
</dbReference>
<dbReference type="PROSITE" id="PS50109">
    <property type="entry name" value="HIS_KIN"/>
    <property type="match status" value="1"/>
</dbReference>
<evidence type="ECO:0000256" key="3">
    <source>
        <dbReference type="ARBA" id="ARBA00022553"/>
    </source>
</evidence>
<dbReference type="Pfam" id="PF00512">
    <property type="entry name" value="HisKA"/>
    <property type="match status" value="1"/>
</dbReference>
<dbReference type="EMBL" id="CP013189">
    <property type="protein sequence ID" value="ALO46890.1"/>
    <property type="molecule type" value="Genomic_DNA"/>
</dbReference>
<dbReference type="InterPro" id="IPR003661">
    <property type="entry name" value="HisK_dim/P_dom"/>
</dbReference>
<evidence type="ECO:0000256" key="2">
    <source>
        <dbReference type="ARBA" id="ARBA00012438"/>
    </source>
</evidence>
<dbReference type="FunFam" id="3.30.565.10:FF:000006">
    <property type="entry name" value="Sensor histidine kinase WalK"/>
    <property type="match status" value="1"/>
</dbReference>
<dbReference type="SUPFAM" id="SSF47384">
    <property type="entry name" value="Homodimeric domain of signal transducing histidine kinase"/>
    <property type="match status" value="1"/>
</dbReference>
<feature type="domain" description="Histidine kinase" evidence="11">
    <location>
        <begin position="405"/>
        <end position="623"/>
    </location>
</feature>
<dbReference type="InterPro" id="IPR036890">
    <property type="entry name" value="HATPase_C_sf"/>
</dbReference>
<evidence type="ECO:0000256" key="9">
    <source>
        <dbReference type="ARBA" id="ARBA00070616"/>
    </source>
</evidence>
<feature type="transmembrane region" description="Helical" evidence="10">
    <location>
        <begin position="174"/>
        <end position="197"/>
    </location>
</feature>
<feature type="transmembrane region" description="Helical" evidence="10">
    <location>
        <begin position="47"/>
        <end position="72"/>
    </location>
</feature>
<keyword evidence="10" id="KW-1133">Transmembrane helix</keyword>
<reference evidence="13 14" key="1">
    <citation type="submission" date="2015-11" db="EMBL/GenBank/DDBJ databases">
        <authorList>
            <person name="Zhang Y."/>
            <person name="Guo Z."/>
        </authorList>
    </citation>
    <scope>NUCLEOTIDE SEQUENCE [LARGE SCALE GENOMIC DNA]</scope>
    <source>
        <strain evidence="13 14">KCTC 32221</strain>
    </source>
</reference>
<organism evidence="13 14">
    <name type="scientific">Pseudohongiella spirulinae</name>
    <dbReference type="NCBI Taxonomy" id="1249552"/>
    <lineage>
        <taxon>Bacteria</taxon>
        <taxon>Pseudomonadati</taxon>
        <taxon>Pseudomonadota</taxon>
        <taxon>Gammaproteobacteria</taxon>
        <taxon>Pseudomonadales</taxon>
        <taxon>Pseudohongiellaceae</taxon>
        <taxon>Pseudohongiella</taxon>
    </lineage>
</organism>
<evidence type="ECO:0000256" key="5">
    <source>
        <dbReference type="ARBA" id="ARBA00022741"/>
    </source>
</evidence>
<accession>A0A0S2KF29</accession>
<keyword evidence="7" id="KW-0067">ATP-binding</keyword>
<dbReference type="GO" id="GO:0000155">
    <property type="term" value="F:phosphorelay sensor kinase activity"/>
    <property type="evidence" value="ECO:0007669"/>
    <property type="project" value="InterPro"/>
</dbReference>
<protein>
    <recommendedName>
        <fullName evidence="9">Sensor protein FixL</fullName>
        <ecNumber evidence="2">2.7.13.3</ecNumber>
    </recommendedName>
</protein>
<dbReference type="SMART" id="SM00387">
    <property type="entry name" value="HATPase_c"/>
    <property type="match status" value="1"/>
</dbReference>
<dbReference type="AlphaFoldDB" id="A0A0S2KF29"/>
<evidence type="ECO:0000256" key="1">
    <source>
        <dbReference type="ARBA" id="ARBA00000085"/>
    </source>
</evidence>
<evidence type="ECO:0000259" key="11">
    <source>
        <dbReference type="PROSITE" id="PS50109"/>
    </source>
</evidence>
<keyword evidence="10" id="KW-0812">Transmembrane</keyword>
<keyword evidence="6" id="KW-0418">Kinase</keyword>
<dbReference type="Pfam" id="PF02518">
    <property type="entry name" value="HATPase_c"/>
    <property type="match status" value="1"/>
</dbReference>
<dbReference type="PRINTS" id="PR00344">
    <property type="entry name" value="BCTRLSENSOR"/>
</dbReference>
<dbReference type="KEGG" id="pspi:PS2015_2255"/>
<dbReference type="EC" id="2.7.13.3" evidence="2"/>
<evidence type="ECO:0000256" key="10">
    <source>
        <dbReference type="SAM" id="Phobius"/>
    </source>
</evidence>
<dbReference type="CDD" id="cd00130">
    <property type="entry name" value="PAS"/>
    <property type="match status" value="1"/>
</dbReference>
<dbReference type="SUPFAM" id="SSF55874">
    <property type="entry name" value="ATPase domain of HSP90 chaperone/DNA topoisomerase II/histidine kinase"/>
    <property type="match status" value="1"/>
</dbReference>
<dbReference type="Pfam" id="PF00989">
    <property type="entry name" value="PAS"/>
    <property type="match status" value="1"/>
</dbReference>
<sequence>MTISGRQLSIVLVALLILLAVSGNYYHLTLFDGELRYLLGSTFSLLALRLFGFTAGLLVALCASAMTVIVWQHPLGFVIYPLEIVIVHFFIGRYGSSLLLAAMFYWLMLGAPLIWGLLSVTGLLASELLTIVALKHAVNGVLNAFLAEIVYTLLRFHRPSRLRLRLNRLRIPDVIFFSLLLSMTIPVTAILLNFPFVASTSDLAIWLTWLIVMIIVNMILAKAISSWFSGHLARLALVGSAEQRLIKHDLEEFTMLGKALGTVSDALERRAQDQQTHTQTILDNIIDGIITIDAKGSVLSYNRSAERIFGYPEQAVLGRNVSMLMPEPYHGEHDSYLENYRVTGNKKIIGKGREVQGRHQNGTVFPLDLMVTEISRNDQPVFIGTVRDISERKKVDRLKNEFVSTVSHELRTPLTAICGSLGLISAAQPGGLEANALNLLDIAQNNCKRLGHLIEDLLDIESLASGRMTMQISRESITELVGRAVSDSAALALKADVEIVLGRRDQALVDVDERRFTQIMSNLLSNAIKFSPRQSSVLVEQIVRDGKIRVSVQDYGPGVPAAFHSRIFSRFAQADSSDLKSHGGAGLGLAISRELAEQMSGSMGFDSIEGKGATFYVELPVQLMEDITSS</sequence>
<proteinExistence type="predicted"/>
<evidence type="ECO:0000256" key="8">
    <source>
        <dbReference type="ARBA" id="ARBA00059827"/>
    </source>
</evidence>
<dbReference type="InterPro" id="IPR013767">
    <property type="entry name" value="PAS_fold"/>
</dbReference>
<dbReference type="Proteomes" id="UP000065641">
    <property type="component" value="Chromosome"/>
</dbReference>
<feature type="transmembrane region" description="Helical" evidence="10">
    <location>
        <begin position="128"/>
        <end position="154"/>
    </location>
</feature>
<dbReference type="Gene3D" id="3.30.450.20">
    <property type="entry name" value="PAS domain"/>
    <property type="match status" value="1"/>
</dbReference>
<dbReference type="InterPro" id="IPR004358">
    <property type="entry name" value="Sig_transdc_His_kin-like_C"/>
</dbReference>
<dbReference type="STRING" id="1249552.PS2015_2255"/>
<dbReference type="InterPro" id="IPR000014">
    <property type="entry name" value="PAS"/>
</dbReference>
<dbReference type="SMART" id="SM00388">
    <property type="entry name" value="HisKA"/>
    <property type="match status" value="1"/>
</dbReference>
<evidence type="ECO:0000256" key="4">
    <source>
        <dbReference type="ARBA" id="ARBA00022679"/>
    </source>
</evidence>
<dbReference type="InterPro" id="IPR005467">
    <property type="entry name" value="His_kinase_dom"/>
</dbReference>
<evidence type="ECO:0000313" key="13">
    <source>
        <dbReference type="EMBL" id="ALO46890.1"/>
    </source>
</evidence>
<comment type="catalytic activity">
    <reaction evidence="1">
        <text>ATP + protein L-histidine = ADP + protein N-phospho-L-histidine.</text>
        <dbReference type="EC" id="2.7.13.3"/>
    </reaction>
</comment>
<evidence type="ECO:0000259" key="12">
    <source>
        <dbReference type="PROSITE" id="PS50112"/>
    </source>
</evidence>
<dbReference type="Gene3D" id="1.10.287.130">
    <property type="match status" value="1"/>
</dbReference>
<evidence type="ECO:0000256" key="6">
    <source>
        <dbReference type="ARBA" id="ARBA00022777"/>
    </source>
</evidence>
<dbReference type="NCBIfam" id="TIGR00229">
    <property type="entry name" value="sensory_box"/>
    <property type="match status" value="1"/>
</dbReference>
<keyword evidence="14" id="KW-1185">Reference proteome</keyword>
<dbReference type="Gene3D" id="3.30.565.10">
    <property type="entry name" value="Histidine kinase-like ATPase, C-terminal domain"/>
    <property type="match status" value="1"/>
</dbReference>
<keyword evidence="10" id="KW-0472">Membrane</keyword>
<feature type="transmembrane region" description="Helical" evidence="10">
    <location>
        <begin position="203"/>
        <end position="224"/>
    </location>
</feature>
<keyword evidence="3" id="KW-0597">Phosphoprotein</keyword>
<evidence type="ECO:0000256" key="7">
    <source>
        <dbReference type="ARBA" id="ARBA00022840"/>
    </source>
</evidence>
<dbReference type="CDD" id="cd00082">
    <property type="entry name" value="HisKA"/>
    <property type="match status" value="1"/>
</dbReference>
<keyword evidence="4" id="KW-0808">Transferase</keyword>
<dbReference type="PROSITE" id="PS50112">
    <property type="entry name" value="PAS"/>
    <property type="match status" value="1"/>
</dbReference>
<dbReference type="FunFam" id="3.30.450.20:FF:000060">
    <property type="entry name" value="Sensor protein FixL"/>
    <property type="match status" value="1"/>
</dbReference>
<comment type="function">
    <text evidence="8">Putative oxygen sensor; modulates the activity of FixJ, a transcriptional activator of nitrogen fixation fixK gene. FixL probably acts as a kinase that phosphorylates FixJ.</text>
</comment>
<evidence type="ECO:0000313" key="14">
    <source>
        <dbReference type="Proteomes" id="UP000065641"/>
    </source>
</evidence>
<dbReference type="InterPro" id="IPR036097">
    <property type="entry name" value="HisK_dim/P_sf"/>
</dbReference>
<dbReference type="SMART" id="SM00091">
    <property type="entry name" value="PAS"/>
    <property type="match status" value="1"/>
</dbReference>
<name>A0A0S2KF29_9GAMM</name>
<dbReference type="GO" id="GO:0005524">
    <property type="term" value="F:ATP binding"/>
    <property type="evidence" value="ECO:0007669"/>
    <property type="project" value="UniProtKB-KW"/>
</dbReference>
<feature type="domain" description="PAS" evidence="12">
    <location>
        <begin position="274"/>
        <end position="327"/>
    </location>
</feature>
<gene>
    <name evidence="13" type="ORF">PS2015_2255</name>
</gene>
<dbReference type="RefSeq" id="WP_058022338.1">
    <property type="nucleotide sequence ID" value="NZ_CP013189.1"/>
</dbReference>
<dbReference type="PANTHER" id="PTHR43047">
    <property type="entry name" value="TWO-COMPONENT HISTIDINE PROTEIN KINASE"/>
    <property type="match status" value="1"/>
</dbReference>
<dbReference type="InterPro" id="IPR003594">
    <property type="entry name" value="HATPase_dom"/>
</dbReference>
<dbReference type="SUPFAM" id="SSF55785">
    <property type="entry name" value="PYP-like sensor domain (PAS domain)"/>
    <property type="match status" value="1"/>
</dbReference>
<dbReference type="GO" id="GO:0005886">
    <property type="term" value="C:plasma membrane"/>
    <property type="evidence" value="ECO:0007669"/>
    <property type="project" value="UniProtKB-ARBA"/>
</dbReference>
<dbReference type="GO" id="GO:0006355">
    <property type="term" value="P:regulation of DNA-templated transcription"/>
    <property type="evidence" value="ECO:0007669"/>
    <property type="project" value="InterPro"/>
</dbReference>
<dbReference type="GO" id="GO:0009927">
    <property type="term" value="F:histidine phosphotransfer kinase activity"/>
    <property type="evidence" value="ECO:0007669"/>
    <property type="project" value="TreeGrafter"/>
</dbReference>